<evidence type="ECO:0000256" key="1">
    <source>
        <dbReference type="ARBA" id="ARBA00004141"/>
    </source>
</evidence>
<gene>
    <name evidence="9" type="ORF">GB864_06700</name>
</gene>
<accession>A0A6I4P483</accession>
<feature type="transmembrane region" description="Helical" evidence="8">
    <location>
        <begin position="33"/>
        <end position="60"/>
    </location>
</feature>
<dbReference type="GO" id="GO:0016117">
    <property type="term" value="P:carotenoid biosynthetic process"/>
    <property type="evidence" value="ECO:0007669"/>
    <property type="project" value="UniProtKB-KW"/>
</dbReference>
<evidence type="ECO:0000313" key="10">
    <source>
        <dbReference type="Proteomes" id="UP000438182"/>
    </source>
</evidence>
<keyword evidence="3 8" id="KW-0812">Transmembrane</keyword>
<dbReference type="AlphaFoldDB" id="A0A6I4P483"/>
<dbReference type="EMBL" id="WSTA01000022">
    <property type="protein sequence ID" value="MWB98237.1"/>
    <property type="molecule type" value="Genomic_DNA"/>
</dbReference>
<evidence type="ECO:0000313" key="9">
    <source>
        <dbReference type="EMBL" id="MWB98237.1"/>
    </source>
</evidence>
<dbReference type="RefSeq" id="WP_160423579.1">
    <property type="nucleotide sequence ID" value="NZ_WSTA01000022.1"/>
</dbReference>
<evidence type="ECO:0000256" key="2">
    <source>
        <dbReference type="ARBA" id="ARBA00004829"/>
    </source>
</evidence>
<evidence type="ECO:0000256" key="3">
    <source>
        <dbReference type="ARBA" id="ARBA00022692"/>
    </source>
</evidence>
<keyword evidence="5 8" id="KW-1133">Transmembrane helix</keyword>
<evidence type="ECO:0000256" key="8">
    <source>
        <dbReference type="SAM" id="Phobius"/>
    </source>
</evidence>
<protein>
    <submittedName>
        <fullName evidence="9">Lycopene cyclase domain-containing protein</fullName>
    </submittedName>
</protein>
<keyword evidence="6 8" id="KW-0472">Membrane</keyword>
<evidence type="ECO:0000256" key="6">
    <source>
        <dbReference type="ARBA" id="ARBA00023136"/>
    </source>
</evidence>
<comment type="caution">
    <text evidence="9">The sequence shown here is derived from an EMBL/GenBank/DDBJ whole genome shotgun (WGS) entry which is preliminary data.</text>
</comment>
<organism evidence="9 10">
    <name type="scientific">Agromyces seonyuensis</name>
    <dbReference type="NCBI Taxonomy" id="2662446"/>
    <lineage>
        <taxon>Bacteria</taxon>
        <taxon>Bacillati</taxon>
        <taxon>Actinomycetota</taxon>
        <taxon>Actinomycetes</taxon>
        <taxon>Micrococcales</taxon>
        <taxon>Microbacteriaceae</taxon>
        <taxon>Agromyces</taxon>
    </lineage>
</organism>
<comment type="subcellular location">
    <subcellularLocation>
        <location evidence="1">Membrane</location>
        <topology evidence="1">Multi-pass membrane protein</topology>
    </subcellularLocation>
</comment>
<comment type="pathway">
    <text evidence="2">Carotenoid biosynthesis.</text>
</comment>
<name>A0A6I4P483_9MICO</name>
<proteinExistence type="predicted"/>
<feature type="transmembrane region" description="Helical" evidence="8">
    <location>
        <begin position="80"/>
        <end position="97"/>
    </location>
</feature>
<keyword evidence="10" id="KW-1185">Reference proteome</keyword>
<evidence type="ECO:0000256" key="5">
    <source>
        <dbReference type="ARBA" id="ARBA00022989"/>
    </source>
</evidence>
<dbReference type="InterPro" id="IPR017825">
    <property type="entry name" value="Lycopene_cyclase_dom"/>
</dbReference>
<keyword evidence="7" id="KW-0413">Isomerase</keyword>
<reference evidence="9 10" key="1">
    <citation type="submission" date="2019-12" db="EMBL/GenBank/DDBJ databases">
        <authorList>
            <person name="Kim Y.S."/>
        </authorList>
    </citation>
    <scope>NUCLEOTIDE SEQUENCE [LARGE SCALE GENOMIC DNA]</scope>
    <source>
        <strain evidence="9 10">MMS17-SY077</strain>
    </source>
</reference>
<evidence type="ECO:0000256" key="4">
    <source>
        <dbReference type="ARBA" id="ARBA00022746"/>
    </source>
</evidence>
<dbReference type="NCBIfam" id="TIGR03462">
    <property type="entry name" value="CarR_dom_SF"/>
    <property type="match status" value="1"/>
</dbReference>
<dbReference type="GO" id="GO:0016020">
    <property type="term" value="C:membrane"/>
    <property type="evidence" value="ECO:0007669"/>
    <property type="project" value="UniProtKB-SubCell"/>
</dbReference>
<evidence type="ECO:0000256" key="7">
    <source>
        <dbReference type="ARBA" id="ARBA00023235"/>
    </source>
</evidence>
<keyword evidence="4" id="KW-0125">Carotenoid biosynthesis</keyword>
<dbReference type="GO" id="GO:0045436">
    <property type="term" value="F:lycopene beta cyclase activity"/>
    <property type="evidence" value="ECO:0007669"/>
    <property type="project" value="UniProtKB-ARBA"/>
</dbReference>
<dbReference type="Proteomes" id="UP000438182">
    <property type="component" value="Unassembled WGS sequence"/>
</dbReference>
<sequence length="123" mass="13124">MSFLYLACLLVVIACFALIDVRFRLVVPPHPVAAIATIAIGTVFFVLWDVAGILAGVFGIGDSAYLSGIRLAPEFPLEEIGFLVGLCYLCLLAVAGAERLLALGGRTPRHRAATEPVAQEARR</sequence>
<dbReference type="GO" id="GO:0016872">
    <property type="term" value="F:intramolecular lyase activity"/>
    <property type="evidence" value="ECO:0007669"/>
    <property type="project" value="InterPro"/>
</dbReference>